<dbReference type="EMBL" id="UHBY01000003">
    <property type="protein sequence ID" value="SUL31766.1"/>
    <property type="molecule type" value="Genomic_DNA"/>
</dbReference>
<proteinExistence type="predicted"/>
<dbReference type="AlphaFoldDB" id="A0A380ECN5"/>
<evidence type="ECO:0000313" key="2">
    <source>
        <dbReference type="Proteomes" id="UP000254116"/>
    </source>
</evidence>
<organism evidence="1 2">
    <name type="scientific">Staphylococcus aureus</name>
    <dbReference type="NCBI Taxonomy" id="1280"/>
    <lineage>
        <taxon>Bacteria</taxon>
        <taxon>Bacillati</taxon>
        <taxon>Bacillota</taxon>
        <taxon>Bacilli</taxon>
        <taxon>Bacillales</taxon>
        <taxon>Staphylococcaceae</taxon>
        <taxon>Staphylococcus</taxon>
    </lineage>
</organism>
<gene>
    <name evidence="1" type="ORF">NCTC10702_00602</name>
</gene>
<reference evidence="1 2" key="1">
    <citation type="submission" date="2018-06" db="EMBL/GenBank/DDBJ databases">
        <authorList>
            <consortium name="Pathogen Informatics"/>
            <person name="Doyle S."/>
        </authorList>
    </citation>
    <scope>NUCLEOTIDE SEQUENCE [LARGE SCALE GENOMIC DNA]</scope>
    <source>
        <strain evidence="1 2">NCTC10702</strain>
    </source>
</reference>
<evidence type="ECO:0000313" key="1">
    <source>
        <dbReference type="EMBL" id="SUL31766.1"/>
    </source>
</evidence>
<protein>
    <submittedName>
        <fullName evidence="1">E family protein</fullName>
    </submittedName>
</protein>
<accession>A0A380ECN5</accession>
<dbReference type="Proteomes" id="UP000254116">
    <property type="component" value="Unassembled WGS sequence"/>
</dbReference>
<name>A0A380ECN5_STAAU</name>
<sequence length="42" mass="5107">MTVNPERVEVNWSKLTKEEIDQIWAEAKYYYEQGEELFLNPD</sequence>